<comment type="caution">
    <text evidence="2">The sequence shown here is derived from an EMBL/GenBank/DDBJ whole genome shotgun (WGS) entry which is preliminary data.</text>
</comment>
<sequence>MIHIVNGDCTADRLRPLAKTHWNEDVWVYSELLTEGPVYSKFERYLAYRALQLVRMCALPAAIYLQKSNEQERTWKSDIQSATHIALWFEHDLFDITMLLRLVDRLTRENPNAELYWIDIASAPEHDRYQGFGVLHAEQLLPYRDQAMLLTAEVKDWLQGAWLAYTSPNPLRLVQWVYESQDIPAPYCAITEGLRFHLSRYPSTLDGLGVAERLTLEAVSQGQSSFIECFRYVGDRLPEYGLGDLQYWGYLRRMTDGTHPLLCLAPDSDPLPEPLQPPLAGAGRLELTSWGRQTLAGEVNWALAGGYGRWLGGAFITKPLE</sequence>
<dbReference type="RefSeq" id="WP_233695303.1">
    <property type="nucleotide sequence ID" value="NZ_JAJNBZ010000001.1"/>
</dbReference>
<dbReference type="Pfam" id="PF08874">
    <property type="entry name" value="DUF1835"/>
    <property type="match status" value="1"/>
</dbReference>
<organism evidence="2 3">
    <name type="scientific">Paenibacillus profundus</name>
    <dbReference type="NCBI Taxonomy" id="1173085"/>
    <lineage>
        <taxon>Bacteria</taxon>
        <taxon>Bacillati</taxon>
        <taxon>Bacillota</taxon>
        <taxon>Bacilli</taxon>
        <taxon>Bacillales</taxon>
        <taxon>Paenibacillaceae</taxon>
        <taxon>Paenibacillus</taxon>
    </lineage>
</organism>
<accession>A0ABS8YBB2</accession>
<reference evidence="2 3" key="1">
    <citation type="submission" date="2021-11" db="EMBL/GenBank/DDBJ databases">
        <title>Draft genome sequence of Paenibacillus profundus YoMME, a new Gram-positive bacteria with exoelectrogenic properties.</title>
        <authorList>
            <person name="Hubenova Y."/>
            <person name="Hubenova E."/>
            <person name="Manasiev Y."/>
            <person name="Peykov S."/>
            <person name="Mitov M."/>
        </authorList>
    </citation>
    <scope>NUCLEOTIDE SEQUENCE [LARGE SCALE GENOMIC DNA]</scope>
    <source>
        <strain evidence="2 3">YoMME</strain>
    </source>
</reference>
<proteinExistence type="predicted"/>
<evidence type="ECO:0000259" key="1">
    <source>
        <dbReference type="Pfam" id="PF08874"/>
    </source>
</evidence>
<dbReference type="InterPro" id="IPR014973">
    <property type="entry name" value="DUF1835"/>
</dbReference>
<protein>
    <submittedName>
        <fullName evidence="2">DUF1835 domain-containing protein</fullName>
    </submittedName>
</protein>
<name>A0ABS8YBB2_9BACL</name>
<evidence type="ECO:0000313" key="2">
    <source>
        <dbReference type="EMBL" id="MCE5167770.1"/>
    </source>
</evidence>
<feature type="domain" description="DUF1835" evidence="1">
    <location>
        <begin position="2"/>
        <end position="109"/>
    </location>
</feature>
<dbReference type="EMBL" id="JAJNBZ010000001">
    <property type="protein sequence ID" value="MCE5167770.1"/>
    <property type="molecule type" value="Genomic_DNA"/>
</dbReference>
<gene>
    <name evidence="2" type="ORF">LQV63_00355</name>
</gene>
<dbReference type="Proteomes" id="UP001199916">
    <property type="component" value="Unassembled WGS sequence"/>
</dbReference>
<keyword evidence="3" id="KW-1185">Reference proteome</keyword>
<evidence type="ECO:0000313" key="3">
    <source>
        <dbReference type="Proteomes" id="UP001199916"/>
    </source>
</evidence>